<dbReference type="InterPro" id="IPR000515">
    <property type="entry name" value="MetI-like"/>
</dbReference>
<dbReference type="CDD" id="cd06261">
    <property type="entry name" value="TM_PBP2"/>
    <property type="match status" value="1"/>
</dbReference>
<evidence type="ECO:0000256" key="4">
    <source>
        <dbReference type="ARBA" id="ARBA00022692"/>
    </source>
</evidence>
<feature type="transmembrane region" description="Helical" evidence="7">
    <location>
        <begin position="247"/>
        <end position="264"/>
    </location>
</feature>
<keyword evidence="3" id="KW-1003">Cell membrane</keyword>
<feature type="transmembrane region" description="Helical" evidence="7">
    <location>
        <begin position="41"/>
        <end position="63"/>
    </location>
</feature>
<keyword evidence="4 7" id="KW-0812">Transmembrane</keyword>
<evidence type="ECO:0000256" key="6">
    <source>
        <dbReference type="ARBA" id="ARBA00023136"/>
    </source>
</evidence>
<evidence type="ECO:0000256" key="3">
    <source>
        <dbReference type="ARBA" id="ARBA00022475"/>
    </source>
</evidence>
<keyword evidence="10" id="KW-1185">Reference proteome</keyword>
<dbReference type="RefSeq" id="WP_009154659.1">
    <property type="nucleotide sequence ID" value="NZ_CM001439.1"/>
</dbReference>
<accession>H5X6Q3</accession>
<evidence type="ECO:0000256" key="1">
    <source>
        <dbReference type="ARBA" id="ARBA00004141"/>
    </source>
</evidence>
<gene>
    <name evidence="9" type="ORF">SacmaDRAFT_3038</name>
</gene>
<evidence type="ECO:0000256" key="7">
    <source>
        <dbReference type="RuleBase" id="RU363032"/>
    </source>
</evidence>
<dbReference type="Pfam" id="PF00528">
    <property type="entry name" value="BPD_transp_1"/>
    <property type="match status" value="1"/>
</dbReference>
<evidence type="ECO:0000256" key="2">
    <source>
        <dbReference type="ARBA" id="ARBA00022448"/>
    </source>
</evidence>
<dbReference type="eggNOG" id="COG4176">
    <property type="taxonomic scope" value="Bacteria"/>
</dbReference>
<evidence type="ECO:0000313" key="9">
    <source>
        <dbReference type="EMBL" id="EHR51274.1"/>
    </source>
</evidence>
<feature type="transmembrane region" description="Helical" evidence="7">
    <location>
        <begin position="93"/>
        <end position="117"/>
    </location>
</feature>
<dbReference type="GO" id="GO:0031460">
    <property type="term" value="P:glycine betaine transport"/>
    <property type="evidence" value="ECO:0007669"/>
    <property type="project" value="TreeGrafter"/>
</dbReference>
<comment type="similarity">
    <text evidence="7">Belongs to the binding-protein-dependent transport system permease family.</text>
</comment>
<dbReference type="EMBL" id="CM001439">
    <property type="protein sequence ID" value="EHR51274.1"/>
    <property type="molecule type" value="Genomic_DNA"/>
</dbReference>
<dbReference type="HOGENOM" id="CLU_028473_1_0_11"/>
<evidence type="ECO:0000256" key="5">
    <source>
        <dbReference type="ARBA" id="ARBA00022989"/>
    </source>
</evidence>
<reference evidence="9 10" key="1">
    <citation type="journal article" date="2012" name="Stand. Genomic Sci.">
        <title>Genome sequence of the ocean sediment bacterium Saccharomonospora marina type strain (XMU15(T)).</title>
        <authorList>
            <person name="Klenk H.P."/>
            <person name="Lu M."/>
            <person name="Lucas S."/>
            <person name="Lapidus A."/>
            <person name="Copeland A."/>
            <person name="Pitluck S."/>
            <person name="Goodwin L.A."/>
            <person name="Han C."/>
            <person name="Tapia R."/>
            <person name="Brambilla E.M."/>
            <person name="Potter G."/>
            <person name="Land M."/>
            <person name="Ivanova N."/>
            <person name="Rohde M."/>
            <person name="Goker M."/>
            <person name="Detter J.C."/>
            <person name="Li W.J."/>
            <person name="Kyrpides N.C."/>
            <person name="Woyke T."/>
        </authorList>
    </citation>
    <scope>NUCLEOTIDE SEQUENCE [LARGE SCALE GENOMIC DNA]</scope>
    <source>
        <strain evidence="9 10">XMU15</strain>
    </source>
</reference>
<dbReference type="OrthoDB" id="9815258at2"/>
<dbReference type="InterPro" id="IPR035906">
    <property type="entry name" value="MetI-like_sf"/>
</dbReference>
<dbReference type="STRING" id="882083.SacmaDRAFT_3038"/>
<name>H5X6Q3_9PSEU</name>
<evidence type="ECO:0000313" key="10">
    <source>
        <dbReference type="Proteomes" id="UP000004926"/>
    </source>
</evidence>
<comment type="subcellular location">
    <subcellularLocation>
        <location evidence="7">Cell membrane</location>
        <topology evidence="7">Multi-pass membrane protein</topology>
    </subcellularLocation>
    <subcellularLocation>
        <location evidence="1">Membrane</location>
        <topology evidence="1">Multi-pass membrane protein</topology>
    </subcellularLocation>
</comment>
<dbReference type="GO" id="GO:0005275">
    <property type="term" value="F:amine transmembrane transporter activity"/>
    <property type="evidence" value="ECO:0007669"/>
    <property type="project" value="TreeGrafter"/>
</dbReference>
<evidence type="ECO:0000259" key="8">
    <source>
        <dbReference type="PROSITE" id="PS50928"/>
    </source>
</evidence>
<feature type="transmembrane region" description="Helical" evidence="7">
    <location>
        <begin position="69"/>
        <end position="86"/>
    </location>
</feature>
<feature type="domain" description="ABC transmembrane type-1" evidence="8">
    <location>
        <begin position="89"/>
        <end position="268"/>
    </location>
</feature>
<keyword evidence="5 7" id="KW-1133">Transmembrane helix</keyword>
<dbReference type="PROSITE" id="PS50928">
    <property type="entry name" value="ABC_TM1"/>
    <property type="match status" value="1"/>
</dbReference>
<dbReference type="PANTHER" id="PTHR47737">
    <property type="entry name" value="GLYCINE BETAINE/PROLINE BETAINE TRANSPORT SYSTEM PERMEASE PROTEIN PROW"/>
    <property type="match status" value="1"/>
</dbReference>
<dbReference type="SUPFAM" id="SSF161098">
    <property type="entry name" value="MetI-like"/>
    <property type="match status" value="1"/>
</dbReference>
<proteinExistence type="inferred from homology"/>
<sequence length="284" mass="30202">MDEWRIPLGEWVDDFVDWLLDNFRPVLSGVRDFLVWSFEELSSLLTLPPALAMIAILGALAWLARGWKLGIGGALSLLFIMLIDQWDNAMQTLALVIITVVVAAVLAIPIGILAARYRVVSNLLRPVLDLMQTMPPLVYLIPGVVLIGVGPQAGMVATVIFAMPPGIRLTELGIRQVDSEVVEAGHAFGSTPGAILRNIQLPLAMPTIMAGINQVIMLSLSMVVLAGFVGAPGLGQQVLSAISQLDVGLGVEAGLSVVILAIYLDRVTAALGSRSAVARLQKTA</sequence>
<dbReference type="GO" id="GO:0015226">
    <property type="term" value="F:carnitine transmembrane transporter activity"/>
    <property type="evidence" value="ECO:0007669"/>
    <property type="project" value="TreeGrafter"/>
</dbReference>
<dbReference type="GO" id="GO:0043190">
    <property type="term" value="C:ATP-binding cassette (ABC) transporter complex"/>
    <property type="evidence" value="ECO:0007669"/>
    <property type="project" value="TreeGrafter"/>
</dbReference>
<keyword evidence="2 7" id="KW-0813">Transport</keyword>
<dbReference type="Gene3D" id="1.10.3720.10">
    <property type="entry name" value="MetI-like"/>
    <property type="match status" value="1"/>
</dbReference>
<protein>
    <submittedName>
        <fullName evidence="9">ABC-type proline/glycine betaine transport system, permease component</fullName>
    </submittedName>
</protein>
<keyword evidence="6 7" id="KW-0472">Membrane</keyword>
<dbReference type="PANTHER" id="PTHR47737:SF1">
    <property type="entry name" value="GLYCINE BETAINE_PROLINE BETAINE TRANSPORT SYSTEM PERMEASE PROTEIN PROW"/>
    <property type="match status" value="1"/>
</dbReference>
<dbReference type="FunFam" id="1.10.3720.10:FF:000001">
    <property type="entry name" value="Glycine betaine ABC transporter, permease"/>
    <property type="match status" value="1"/>
</dbReference>
<organism evidence="9 10">
    <name type="scientific">Saccharomonospora marina XMU15</name>
    <dbReference type="NCBI Taxonomy" id="882083"/>
    <lineage>
        <taxon>Bacteria</taxon>
        <taxon>Bacillati</taxon>
        <taxon>Actinomycetota</taxon>
        <taxon>Actinomycetes</taxon>
        <taxon>Pseudonocardiales</taxon>
        <taxon>Pseudonocardiaceae</taxon>
        <taxon>Saccharomonospora</taxon>
    </lineage>
</organism>
<dbReference type="Proteomes" id="UP000004926">
    <property type="component" value="Chromosome"/>
</dbReference>
<feature type="transmembrane region" description="Helical" evidence="7">
    <location>
        <begin position="137"/>
        <end position="162"/>
    </location>
</feature>
<dbReference type="AlphaFoldDB" id="H5X6Q3"/>
<feature type="transmembrane region" description="Helical" evidence="7">
    <location>
        <begin position="215"/>
        <end position="235"/>
    </location>
</feature>
<dbReference type="GO" id="GO:0015871">
    <property type="term" value="P:choline transport"/>
    <property type="evidence" value="ECO:0007669"/>
    <property type="project" value="TreeGrafter"/>
</dbReference>